<dbReference type="Pfam" id="PF13478">
    <property type="entry name" value="XdhC_C"/>
    <property type="match status" value="1"/>
</dbReference>
<proteinExistence type="predicted"/>
<keyword evidence="4" id="KW-1185">Reference proteome</keyword>
<dbReference type="InterPro" id="IPR027051">
    <property type="entry name" value="XdhC_Rossmann_dom"/>
</dbReference>
<dbReference type="Pfam" id="PF02625">
    <property type="entry name" value="XdhC_CoxI"/>
    <property type="match status" value="1"/>
</dbReference>
<organism evidence="3 4">
    <name type="scientific">Metabacillus sediminilitoris</name>
    <dbReference type="NCBI Taxonomy" id="2567941"/>
    <lineage>
        <taxon>Bacteria</taxon>
        <taxon>Bacillati</taxon>
        <taxon>Bacillota</taxon>
        <taxon>Bacilli</taxon>
        <taxon>Bacillales</taxon>
        <taxon>Bacillaceae</taxon>
        <taxon>Metabacillus</taxon>
    </lineage>
</organism>
<dbReference type="OrthoDB" id="9773039at2"/>
<evidence type="ECO:0000259" key="1">
    <source>
        <dbReference type="Pfam" id="PF02625"/>
    </source>
</evidence>
<dbReference type="InterPro" id="IPR052698">
    <property type="entry name" value="MoCofactor_Util/Proc"/>
</dbReference>
<dbReference type="Proteomes" id="UP000310334">
    <property type="component" value="Unassembled WGS sequence"/>
</dbReference>
<feature type="domain" description="XdhC- CoxI" evidence="1">
    <location>
        <begin position="19"/>
        <end position="78"/>
    </location>
</feature>
<comment type="caution">
    <text evidence="3">The sequence shown here is derived from an EMBL/GenBank/DDBJ whole genome shotgun (WGS) entry which is preliminary data.</text>
</comment>
<evidence type="ECO:0000313" key="3">
    <source>
        <dbReference type="EMBL" id="THF79717.1"/>
    </source>
</evidence>
<dbReference type="InterPro" id="IPR003777">
    <property type="entry name" value="XdhC_CoxI"/>
</dbReference>
<evidence type="ECO:0000313" key="4">
    <source>
        <dbReference type="Proteomes" id="UP000310334"/>
    </source>
</evidence>
<dbReference type="PANTHER" id="PTHR30388">
    <property type="entry name" value="ALDEHYDE OXIDOREDUCTASE MOLYBDENUM COFACTOR ASSEMBLY PROTEIN"/>
    <property type="match status" value="1"/>
</dbReference>
<dbReference type="PANTHER" id="PTHR30388:SF6">
    <property type="entry name" value="XANTHINE DEHYDROGENASE SUBUNIT A-RELATED"/>
    <property type="match status" value="1"/>
</dbReference>
<dbReference type="Gene3D" id="3.40.50.720">
    <property type="entry name" value="NAD(P)-binding Rossmann-like Domain"/>
    <property type="match status" value="1"/>
</dbReference>
<dbReference type="EMBL" id="SSNT01000008">
    <property type="protein sequence ID" value="THF79717.1"/>
    <property type="molecule type" value="Genomic_DNA"/>
</dbReference>
<gene>
    <name evidence="3" type="ORF">E6W99_11965</name>
</gene>
<feature type="domain" description="XdhC Rossmann" evidence="2">
    <location>
        <begin position="190"/>
        <end position="325"/>
    </location>
</feature>
<reference evidence="3 4" key="1">
    <citation type="submission" date="2019-04" db="EMBL/GenBank/DDBJ databases">
        <title>Bacillus sediminilitoris sp. nov., isolated from a tidal flat sediment on the East China Sea.</title>
        <authorList>
            <person name="Wei Y."/>
            <person name="Mao H."/>
            <person name="Fang J."/>
        </authorList>
    </citation>
    <scope>NUCLEOTIDE SEQUENCE [LARGE SCALE GENOMIC DNA]</scope>
    <source>
        <strain evidence="3 4">DSL-17</strain>
    </source>
</reference>
<name>A0A4S4BWY0_9BACI</name>
<evidence type="ECO:0000259" key="2">
    <source>
        <dbReference type="Pfam" id="PF13478"/>
    </source>
</evidence>
<dbReference type="AlphaFoldDB" id="A0A4S4BWY0"/>
<protein>
    <submittedName>
        <fullName evidence="3">XdhC family protein</fullName>
    </submittedName>
</protein>
<accession>A0A4S4BWY0</accession>
<sequence length="337" mass="37816">MRSDIYEILDYVCQHPGKKVLATIIDVHGSAYKRAGSTMLFHEDGLQVGLLSGGCLEEDVFERVKPFFYEPSSTIITYDLSAEDDLSWGQGAGCNGKIKIVVETVTSQVYKDIQKVRTFVNNGVNIVHIKRFSKSNEITDYLFYTEFGEIFGNWNGALPTIKNVADNSTLLFDNQGDRLFFQKILARPRLIIYGAGVDAIPLAQLAQFTGLQVIIADWRPAFCNKRHFPFAYKTVIATPNEFVSSFSFTTSDSVVLMTHNYEKDKQLIELLVEKKLGYLGILGSKTRAERLLRGMDIPEWVHFPVGLSIGAEGPQEIAISVIAELIQNKTRRLDMAL</sequence>
<dbReference type="RefSeq" id="WP_136354124.1">
    <property type="nucleotide sequence ID" value="NZ_CP046266.1"/>
</dbReference>